<evidence type="ECO:0000256" key="9">
    <source>
        <dbReference type="ARBA" id="ARBA00022989"/>
    </source>
</evidence>
<evidence type="ECO:0000256" key="5">
    <source>
        <dbReference type="ARBA" id="ARBA00022692"/>
    </source>
</evidence>
<evidence type="ECO:0000259" key="15">
    <source>
        <dbReference type="Pfam" id="PF19350"/>
    </source>
</evidence>
<keyword evidence="13" id="KW-0325">Glycoprotein</keyword>
<dbReference type="GO" id="GO:0050650">
    <property type="term" value="P:chondroitin sulfate proteoglycan biosynthetic process"/>
    <property type="evidence" value="ECO:0007669"/>
    <property type="project" value="TreeGrafter"/>
</dbReference>
<evidence type="ECO:0000256" key="2">
    <source>
        <dbReference type="ARBA" id="ARBA00004648"/>
    </source>
</evidence>
<evidence type="ECO:0000256" key="4">
    <source>
        <dbReference type="ARBA" id="ARBA00022679"/>
    </source>
</evidence>
<evidence type="ECO:0000256" key="6">
    <source>
        <dbReference type="ARBA" id="ARBA00022723"/>
    </source>
</evidence>
<keyword evidence="5" id="KW-0812">Transmembrane</keyword>
<keyword evidence="8" id="KW-0735">Signal-anchor</keyword>
<dbReference type="Pfam" id="PF19350">
    <property type="entry name" value="DUF5928"/>
    <property type="match status" value="1"/>
</dbReference>
<dbReference type="AlphaFoldDB" id="A0A1G7BZH0"/>
<sequence>MARIAFILLCHGQAAPVIAQARALVASGDAVAIHLDARAPRAEWARLRDAFRGAADVALVPDRLRCGWGEWSLVAATLRAARLALARFPDATHLYTLSGDCLPVRPARDVHALLDAAPRDRIESTDLRDGGWVRIGLGEERLTRWHLVNERRRKRLFYALLGAQRRLGIARTIPADIRPMIGAQWWCLRRATLAAVLDFADRRPDVVRLFRHSWIPDESFVQTLVRRLVPAAEIENRSPTFHAFSDYGLPAVFHDDQRDFLLGQDAFFARKAAAGAAGLRADLGRIWSAGGPGGPGGPRGTEGRAQLAYLARRGRVGQRHAPRAWEAGGEIGAGRELTVIACRRFDLGKRLAGRLKRHCDWPVIDYAFDEAACPLPDLGGIESSLDKRQLHRRNFLRLLFEVLGTRRLAVCVDPKRLDVLGDLAGADCGMRLLEIDGRMGEARLAAHARRLGLLGPATPPGVAAEMLAAMRRDMAAEDAALRGLGLPRHYRLAETAARADNLAAVTGALGVPLPAAEAILDPPGLFDD</sequence>
<feature type="domain" description="DUF5928" evidence="15">
    <location>
        <begin position="270"/>
        <end position="528"/>
    </location>
</feature>
<evidence type="ECO:0000256" key="7">
    <source>
        <dbReference type="ARBA" id="ARBA00022824"/>
    </source>
</evidence>
<evidence type="ECO:0000256" key="8">
    <source>
        <dbReference type="ARBA" id="ARBA00022968"/>
    </source>
</evidence>
<dbReference type="GO" id="GO:0016020">
    <property type="term" value="C:membrane"/>
    <property type="evidence" value="ECO:0007669"/>
    <property type="project" value="InterPro"/>
</dbReference>
<dbReference type="InterPro" id="IPR045972">
    <property type="entry name" value="DUF5928"/>
</dbReference>
<dbReference type="PANTHER" id="PTHR46025">
    <property type="entry name" value="XYLOSYLTRANSFERASE OXT"/>
    <property type="match status" value="1"/>
</dbReference>
<evidence type="ECO:0000256" key="14">
    <source>
        <dbReference type="ARBA" id="ARBA00042865"/>
    </source>
</evidence>
<evidence type="ECO:0000256" key="13">
    <source>
        <dbReference type="ARBA" id="ARBA00023180"/>
    </source>
</evidence>
<dbReference type="InterPro" id="IPR043538">
    <property type="entry name" value="XYLT"/>
</dbReference>
<evidence type="ECO:0000256" key="3">
    <source>
        <dbReference type="ARBA" id="ARBA00022676"/>
    </source>
</evidence>
<protein>
    <recommendedName>
        <fullName evidence="14">Peptide O-xylosyltransferase</fullName>
    </recommendedName>
</protein>
<name>A0A1G7BZH0_9RHOB</name>
<organism evidence="16 17">
    <name type="scientific">Limimaricola pyoseonensis</name>
    <dbReference type="NCBI Taxonomy" id="521013"/>
    <lineage>
        <taxon>Bacteria</taxon>
        <taxon>Pseudomonadati</taxon>
        <taxon>Pseudomonadota</taxon>
        <taxon>Alphaproteobacteria</taxon>
        <taxon>Rhodobacterales</taxon>
        <taxon>Paracoccaceae</taxon>
        <taxon>Limimaricola</taxon>
    </lineage>
</organism>
<comment type="subcellular location">
    <subcellularLocation>
        <location evidence="2">Endoplasmic reticulum membrane</location>
        <topology evidence="2">Single-pass type II membrane protein</topology>
    </subcellularLocation>
    <subcellularLocation>
        <location evidence="1">Golgi apparatus membrane</location>
        <topology evidence="1">Single-pass type II membrane protein</topology>
    </subcellularLocation>
</comment>
<dbReference type="OrthoDB" id="7943907at2"/>
<evidence type="ECO:0000313" key="16">
    <source>
        <dbReference type="EMBL" id="SDE32439.1"/>
    </source>
</evidence>
<dbReference type="GO" id="GO:0015012">
    <property type="term" value="P:heparan sulfate proteoglycan biosynthetic process"/>
    <property type="evidence" value="ECO:0007669"/>
    <property type="project" value="TreeGrafter"/>
</dbReference>
<evidence type="ECO:0000256" key="11">
    <source>
        <dbReference type="ARBA" id="ARBA00023136"/>
    </source>
</evidence>
<accession>A0A1G7BZH0</accession>
<keyword evidence="3" id="KW-0328">Glycosyltransferase</keyword>
<keyword evidence="9" id="KW-1133">Transmembrane helix</keyword>
<dbReference type="RefSeq" id="WP_090110330.1">
    <property type="nucleotide sequence ID" value="NZ_FNAT01000002.1"/>
</dbReference>
<proteinExistence type="predicted"/>
<keyword evidence="17" id="KW-1185">Reference proteome</keyword>
<evidence type="ECO:0000256" key="1">
    <source>
        <dbReference type="ARBA" id="ARBA00004323"/>
    </source>
</evidence>
<dbReference type="PANTHER" id="PTHR46025:SF3">
    <property type="entry name" value="XYLOSYLTRANSFERASE OXT"/>
    <property type="match status" value="1"/>
</dbReference>
<keyword evidence="4" id="KW-0808">Transferase</keyword>
<dbReference type="InterPro" id="IPR003406">
    <property type="entry name" value="Glyco_trans_14"/>
</dbReference>
<dbReference type="STRING" id="521013.SAMN04488567_1298"/>
<keyword evidence="6" id="KW-0479">Metal-binding</keyword>
<keyword evidence="7" id="KW-0256">Endoplasmic reticulum</keyword>
<gene>
    <name evidence="16" type="ORF">SAMN04488567_1298</name>
</gene>
<dbReference type="EMBL" id="FNAT01000002">
    <property type="protein sequence ID" value="SDE32439.1"/>
    <property type="molecule type" value="Genomic_DNA"/>
</dbReference>
<evidence type="ECO:0000313" key="17">
    <source>
        <dbReference type="Proteomes" id="UP000198922"/>
    </source>
</evidence>
<evidence type="ECO:0000256" key="10">
    <source>
        <dbReference type="ARBA" id="ARBA00023034"/>
    </source>
</evidence>
<keyword evidence="10" id="KW-0333">Golgi apparatus</keyword>
<evidence type="ECO:0000256" key="12">
    <source>
        <dbReference type="ARBA" id="ARBA00023157"/>
    </source>
</evidence>
<reference evidence="17" key="1">
    <citation type="submission" date="2016-10" db="EMBL/GenBank/DDBJ databases">
        <authorList>
            <person name="Varghese N."/>
            <person name="Submissions S."/>
        </authorList>
    </citation>
    <scope>NUCLEOTIDE SEQUENCE [LARGE SCALE GENOMIC DNA]</scope>
    <source>
        <strain evidence="17">DSM 21424</strain>
    </source>
</reference>
<dbReference type="GO" id="GO:0046872">
    <property type="term" value="F:metal ion binding"/>
    <property type="evidence" value="ECO:0007669"/>
    <property type="project" value="UniProtKB-KW"/>
</dbReference>
<dbReference type="GO" id="GO:0030158">
    <property type="term" value="F:protein xylosyltransferase activity"/>
    <property type="evidence" value="ECO:0007669"/>
    <property type="project" value="InterPro"/>
</dbReference>
<keyword evidence="12" id="KW-1015">Disulfide bond</keyword>
<keyword evidence="11" id="KW-0472">Membrane</keyword>
<dbReference type="Pfam" id="PF02485">
    <property type="entry name" value="Branch"/>
    <property type="match status" value="1"/>
</dbReference>
<dbReference type="Proteomes" id="UP000198922">
    <property type="component" value="Unassembled WGS sequence"/>
</dbReference>